<feature type="transmembrane region" description="Helical" evidence="6">
    <location>
        <begin position="12"/>
        <end position="30"/>
    </location>
</feature>
<keyword evidence="5 6" id="KW-0472">Membrane</keyword>
<proteinExistence type="predicted"/>
<feature type="transmembrane region" description="Helical" evidence="6">
    <location>
        <begin position="296"/>
        <end position="318"/>
    </location>
</feature>
<evidence type="ECO:0000256" key="3">
    <source>
        <dbReference type="ARBA" id="ARBA00022692"/>
    </source>
</evidence>
<comment type="subcellular location">
    <subcellularLocation>
        <location evidence="1">Membrane</location>
        <topology evidence="1">Multi-pass membrane protein</topology>
    </subcellularLocation>
</comment>
<feature type="transmembrane region" description="Helical" evidence="6">
    <location>
        <begin position="36"/>
        <end position="56"/>
    </location>
</feature>
<feature type="transmembrane region" description="Helical" evidence="6">
    <location>
        <begin position="244"/>
        <end position="260"/>
    </location>
</feature>
<gene>
    <name evidence="9" type="ORF">CDL23_10225</name>
    <name evidence="8" type="ORF">OZZ16_03700</name>
</gene>
<feature type="transmembrane region" description="Helical" evidence="6">
    <location>
        <begin position="68"/>
        <end position="86"/>
    </location>
</feature>
<dbReference type="GO" id="GO:0055085">
    <property type="term" value="P:transmembrane transport"/>
    <property type="evidence" value="ECO:0007669"/>
    <property type="project" value="InterPro"/>
</dbReference>
<dbReference type="RefSeq" id="WP_101884098.1">
    <property type="nucleotide sequence ID" value="NZ_JAAIRR010000015.1"/>
</dbReference>
<name>A0A2N5PFS0_MEDGN</name>
<accession>A0A2N5PFS0</accession>
<evidence type="ECO:0000313" key="8">
    <source>
        <dbReference type="EMBL" id="MCZ0689028.1"/>
    </source>
</evidence>
<feature type="transmembrane region" description="Helical" evidence="6">
    <location>
        <begin position="147"/>
        <end position="166"/>
    </location>
</feature>
<dbReference type="GO" id="GO:0016020">
    <property type="term" value="C:membrane"/>
    <property type="evidence" value="ECO:0007669"/>
    <property type="project" value="UniProtKB-SubCell"/>
</dbReference>
<evidence type="ECO:0000313" key="9">
    <source>
        <dbReference type="EMBL" id="PLT74001.1"/>
    </source>
</evidence>
<dbReference type="EMBL" id="NIHT01000015">
    <property type="protein sequence ID" value="PLT74001.1"/>
    <property type="molecule type" value="Genomic_DNA"/>
</dbReference>
<organism evidence="9 10">
    <name type="scientific">Mediterraneibacter gnavus</name>
    <name type="common">Ruminococcus gnavus</name>
    <dbReference type="NCBI Taxonomy" id="33038"/>
    <lineage>
        <taxon>Bacteria</taxon>
        <taxon>Bacillati</taxon>
        <taxon>Bacillota</taxon>
        <taxon>Clostridia</taxon>
        <taxon>Lachnospirales</taxon>
        <taxon>Lachnospiraceae</taxon>
        <taxon>Mediterraneibacter</taxon>
    </lineage>
</organism>
<reference evidence="8" key="2">
    <citation type="submission" date="2022-11" db="EMBL/GenBank/DDBJ databases">
        <title>Temperate bacteriophages infecting mucin-degrading bacterium Ruminococcus gnavus from the human gut.</title>
        <authorList>
            <person name="Buttimer C."/>
        </authorList>
    </citation>
    <scope>NUCLEOTIDE SEQUENCE</scope>
    <source>
        <strain evidence="8">CCUG 52279</strain>
    </source>
</reference>
<feature type="transmembrane region" description="Helical" evidence="6">
    <location>
        <begin position="419"/>
        <end position="440"/>
    </location>
</feature>
<sequence length="442" mass="48324">MGGFIFRGFEMDISGIMGFVLMICMTLLVYKIKVSLGILFMTLPVIAGFLSGFSMAEMSLYILKGIENVIPVALMFATAILFFGILNETGTFTAIITKIAGRFHLTRKNIFLMTVFVSAIAHLSGSGAVSYLIVITTCKSIYNENKIPLTNLMCLSSLTFGVMNMLPWAGPCGRLAGVLNTDPISIWRLCIPSQIFGILMVCVIACILSNYQKLSDIDSLSENNCKQCIARNKPILIQQSRKKRCLSVGIMTIIIILLIITRISSWIVFMMGLSVISIINLKEVKKMELMKYIKSAGIMAGTVLASGVMVGVLTQSSMLTSMSEMISGLLPVSMREHIHILLGALANPISWIMSGEVEIFGFMPIAAKIASECQIAVEVTAAAFLIPYSAVIFVLPMTVSVHLGLSLCGVSLREHIRQTYLWTLFLSITMLGFAIIIGILPY</sequence>
<evidence type="ECO:0000256" key="5">
    <source>
        <dbReference type="ARBA" id="ARBA00023136"/>
    </source>
</evidence>
<evidence type="ECO:0000259" key="7">
    <source>
        <dbReference type="Pfam" id="PF03600"/>
    </source>
</evidence>
<evidence type="ECO:0000256" key="1">
    <source>
        <dbReference type="ARBA" id="ARBA00004141"/>
    </source>
</evidence>
<keyword evidence="4 6" id="KW-1133">Transmembrane helix</keyword>
<evidence type="ECO:0000256" key="2">
    <source>
        <dbReference type="ARBA" id="ARBA00022448"/>
    </source>
</evidence>
<dbReference type="Pfam" id="PF03600">
    <property type="entry name" value="CitMHS"/>
    <property type="match status" value="1"/>
</dbReference>
<reference evidence="9 10" key="1">
    <citation type="journal article" date="2017" name="Genome Med.">
        <title>A novel Ruminococcus gnavus clade enriched in inflammatory bowel disease patients.</title>
        <authorList>
            <person name="Hall A.B."/>
            <person name="Yassour M."/>
            <person name="Sauk J."/>
            <person name="Garner A."/>
            <person name="Jiang X."/>
            <person name="Arthur T."/>
            <person name="Lagoudas G.K."/>
            <person name="Vatanen T."/>
            <person name="Fornelos N."/>
            <person name="Wilson R."/>
            <person name="Bertha M."/>
            <person name="Cohen M."/>
            <person name="Garber J."/>
            <person name="Khalili H."/>
            <person name="Gevers D."/>
            <person name="Ananthakrishnan A.N."/>
            <person name="Kugathasan S."/>
            <person name="Lander E.S."/>
            <person name="Blainey P."/>
            <person name="Vlamakis H."/>
            <person name="Xavier R.J."/>
            <person name="Huttenhower C."/>
        </authorList>
    </citation>
    <scope>NUCLEOTIDE SEQUENCE [LARGE SCALE GENOMIC DNA]</scope>
    <source>
        <strain evidence="9 10">RJX1125</strain>
    </source>
</reference>
<feature type="transmembrane region" description="Helical" evidence="6">
    <location>
        <begin position="266"/>
        <end position="284"/>
    </location>
</feature>
<keyword evidence="2" id="KW-0813">Transport</keyword>
<dbReference type="Proteomes" id="UP001076974">
    <property type="component" value="Unassembled WGS sequence"/>
</dbReference>
<feature type="transmembrane region" description="Helical" evidence="6">
    <location>
        <begin position="186"/>
        <end position="208"/>
    </location>
</feature>
<evidence type="ECO:0000256" key="6">
    <source>
        <dbReference type="SAM" id="Phobius"/>
    </source>
</evidence>
<evidence type="ECO:0000256" key="4">
    <source>
        <dbReference type="ARBA" id="ARBA00022989"/>
    </source>
</evidence>
<feature type="domain" description="Citrate transporter-like" evidence="7">
    <location>
        <begin position="5"/>
        <end position="384"/>
    </location>
</feature>
<dbReference type="AlphaFoldDB" id="A0A2N5PFS0"/>
<keyword evidence="3 6" id="KW-0812">Transmembrane</keyword>
<comment type="caution">
    <text evidence="9">The sequence shown here is derived from an EMBL/GenBank/DDBJ whole genome shotgun (WGS) entry which is preliminary data.</text>
</comment>
<dbReference type="EMBL" id="JAPRBD010000002">
    <property type="protein sequence ID" value="MCZ0689028.1"/>
    <property type="molecule type" value="Genomic_DNA"/>
</dbReference>
<feature type="transmembrane region" description="Helical" evidence="6">
    <location>
        <begin position="338"/>
        <end position="363"/>
    </location>
</feature>
<dbReference type="InterPro" id="IPR004680">
    <property type="entry name" value="Cit_transptr-like_dom"/>
</dbReference>
<protein>
    <submittedName>
        <fullName evidence="8">SLC13 family permease</fullName>
    </submittedName>
</protein>
<feature type="transmembrane region" description="Helical" evidence="6">
    <location>
        <begin position="375"/>
        <end position="399"/>
    </location>
</feature>
<dbReference type="Proteomes" id="UP000235093">
    <property type="component" value="Unassembled WGS sequence"/>
</dbReference>
<evidence type="ECO:0000313" key="10">
    <source>
        <dbReference type="Proteomes" id="UP000235093"/>
    </source>
</evidence>
<feature type="transmembrane region" description="Helical" evidence="6">
    <location>
        <begin position="110"/>
        <end position="135"/>
    </location>
</feature>